<proteinExistence type="predicted"/>
<dbReference type="EMBL" id="JBBPBM010000007">
    <property type="protein sequence ID" value="KAK8574878.1"/>
    <property type="molecule type" value="Genomic_DNA"/>
</dbReference>
<organism evidence="1 2">
    <name type="scientific">Hibiscus sabdariffa</name>
    <name type="common">roselle</name>
    <dbReference type="NCBI Taxonomy" id="183260"/>
    <lineage>
        <taxon>Eukaryota</taxon>
        <taxon>Viridiplantae</taxon>
        <taxon>Streptophyta</taxon>
        <taxon>Embryophyta</taxon>
        <taxon>Tracheophyta</taxon>
        <taxon>Spermatophyta</taxon>
        <taxon>Magnoliopsida</taxon>
        <taxon>eudicotyledons</taxon>
        <taxon>Gunneridae</taxon>
        <taxon>Pentapetalae</taxon>
        <taxon>rosids</taxon>
        <taxon>malvids</taxon>
        <taxon>Malvales</taxon>
        <taxon>Malvaceae</taxon>
        <taxon>Malvoideae</taxon>
        <taxon>Hibiscus</taxon>
    </lineage>
</organism>
<protein>
    <submittedName>
        <fullName evidence="1">Uncharacterized protein</fullName>
    </submittedName>
</protein>
<comment type="caution">
    <text evidence="1">The sequence shown here is derived from an EMBL/GenBank/DDBJ whole genome shotgun (WGS) entry which is preliminary data.</text>
</comment>
<gene>
    <name evidence="1" type="ORF">V6N12_062555</name>
</gene>
<keyword evidence="2" id="KW-1185">Reference proteome</keyword>
<evidence type="ECO:0000313" key="2">
    <source>
        <dbReference type="Proteomes" id="UP001472677"/>
    </source>
</evidence>
<accession>A0ABR2F980</accession>
<dbReference type="Proteomes" id="UP001472677">
    <property type="component" value="Unassembled WGS sequence"/>
</dbReference>
<sequence length="121" mass="13167">MEGSRGKAIEAVILDGIPASIHRPGSPIPIDLQPKSKKGCVEDESMVNFMVSAVMLNNMETEAMNIMVNAGNGEKQRLSGENEKMVNALYFKENLVGVNGGWLCSGNYNKVLRARLKGLLM</sequence>
<evidence type="ECO:0000313" key="1">
    <source>
        <dbReference type="EMBL" id="KAK8574878.1"/>
    </source>
</evidence>
<reference evidence="1 2" key="1">
    <citation type="journal article" date="2024" name="G3 (Bethesda)">
        <title>Genome assembly of Hibiscus sabdariffa L. provides insights into metabolisms of medicinal natural products.</title>
        <authorList>
            <person name="Kim T."/>
        </authorList>
    </citation>
    <scope>NUCLEOTIDE SEQUENCE [LARGE SCALE GENOMIC DNA]</scope>
    <source>
        <strain evidence="1">TK-2024</strain>
        <tissue evidence="1">Old leaves</tissue>
    </source>
</reference>
<name>A0ABR2F980_9ROSI</name>